<accession>A0AAV9PC59</accession>
<keyword evidence="3" id="KW-0560">Oxidoreductase</keyword>
<gene>
    <name evidence="4" type="ORF">LTR77_005650</name>
</gene>
<dbReference type="PANTHER" id="PTHR43618">
    <property type="entry name" value="7-ALPHA-HYDROXYSTEROID DEHYDROGENASE"/>
    <property type="match status" value="1"/>
</dbReference>
<dbReference type="EMBL" id="JAVRRT010000008">
    <property type="protein sequence ID" value="KAK5169672.1"/>
    <property type="molecule type" value="Genomic_DNA"/>
</dbReference>
<dbReference type="InterPro" id="IPR020904">
    <property type="entry name" value="Sc_DH/Rdtase_CS"/>
</dbReference>
<evidence type="ECO:0000256" key="2">
    <source>
        <dbReference type="ARBA" id="ARBA00022857"/>
    </source>
</evidence>
<protein>
    <submittedName>
        <fullName evidence="4">Uncharacterized protein</fullName>
    </submittedName>
</protein>
<comment type="similarity">
    <text evidence="1">Belongs to the short-chain dehydrogenases/reductases (SDR) family.</text>
</comment>
<evidence type="ECO:0000256" key="3">
    <source>
        <dbReference type="ARBA" id="ARBA00023002"/>
    </source>
</evidence>
<dbReference type="InterPro" id="IPR002347">
    <property type="entry name" value="SDR_fam"/>
</dbReference>
<dbReference type="GO" id="GO:0016491">
    <property type="term" value="F:oxidoreductase activity"/>
    <property type="evidence" value="ECO:0007669"/>
    <property type="project" value="UniProtKB-KW"/>
</dbReference>
<keyword evidence="5" id="KW-1185">Reference proteome</keyword>
<dbReference type="InterPro" id="IPR052178">
    <property type="entry name" value="Sec_Metab_Biosynth_SDR"/>
</dbReference>
<proteinExistence type="inferred from homology"/>
<comment type="caution">
    <text evidence="4">The sequence shown here is derived from an EMBL/GenBank/DDBJ whole genome shotgun (WGS) entry which is preliminary data.</text>
</comment>
<dbReference type="PANTHER" id="PTHR43618:SF18">
    <property type="entry name" value="SHORT CHAIN DEHYDROGENASE_REDUCTASE FAMILY (AFU_ORTHOLOGUE AFUA_5G12480)"/>
    <property type="match status" value="1"/>
</dbReference>
<organism evidence="4 5">
    <name type="scientific">Saxophila tyrrhenica</name>
    <dbReference type="NCBI Taxonomy" id="1690608"/>
    <lineage>
        <taxon>Eukaryota</taxon>
        <taxon>Fungi</taxon>
        <taxon>Dikarya</taxon>
        <taxon>Ascomycota</taxon>
        <taxon>Pezizomycotina</taxon>
        <taxon>Dothideomycetes</taxon>
        <taxon>Dothideomycetidae</taxon>
        <taxon>Mycosphaerellales</taxon>
        <taxon>Extremaceae</taxon>
        <taxon>Saxophila</taxon>
    </lineage>
</organism>
<dbReference type="CDD" id="cd05233">
    <property type="entry name" value="SDR_c"/>
    <property type="match status" value="1"/>
</dbReference>
<dbReference type="Gene3D" id="3.40.50.720">
    <property type="entry name" value="NAD(P)-binding Rossmann-like Domain"/>
    <property type="match status" value="1"/>
</dbReference>
<dbReference type="SUPFAM" id="SSF51735">
    <property type="entry name" value="NAD(P)-binding Rossmann-fold domains"/>
    <property type="match status" value="1"/>
</dbReference>
<name>A0AAV9PC59_9PEZI</name>
<dbReference type="RefSeq" id="XP_064659018.1">
    <property type="nucleotide sequence ID" value="XM_064802893.1"/>
</dbReference>
<dbReference type="Pfam" id="PF00106">
    <property type="entry name" value="adh_short"/>
    <property type="match status" value="1"/>
</dbReference>
<dbReference type="PRINTS" id="PR00081">
    <property type="entry name" value="GDHRDH"/>
</dbReference>
<dbReference type="PROSITE" id="PS00061">
    <property type="entry name" value="ADH_SHORT"/>
    <property type="match status" value="1"/>
</dbReference>
<dbReference type="AlphaFoldDB" id="A0AAV9PC59"/>
<dbReference type="GeneID" id="89926991"/>
<evidence type="ECO:0000256" key="1">
    <source>
        <dbReference type="ARBA" id="ARBA00006484"/>
    </source>
</evidence>
<evidence type="ECO:0000313" key="5">
    <source>
        <dbReference type="Proteomes" id="UP001337655"/>
    </source>
</evidence>
<dbReference type="Proteomes" id="UP001337655">
    <property type="component" value="Unassembled WGS sequence"/>
</dbReference>
<keyword evidence="2" id="KW-0521">NADP</keyword>
<reference evidence="4 5" key="1">
    <citation type="submission" date="2023-08" db="EMBL/GenBank/DDBJ databases">
        <title>Black Yeasts Isolated from many extreme environments.</title>
        <authorList>
            <person name="Coleine C."/>
            <person name="Stajich J.E."/>
            <person name="Selbmann L."/>
        </authorList>
    </citation>
    <scope>NUCLEOTIDE SEQUENCE [LARGE SCALE GENOMIC DNA]</scope>
    <source>
        <strain evidence="4 5">CCFEE 5935</strain>
    </source>
</reference>
<evidence type="ECO:0000313" key="4">
    <source>
        <dbReference type="EMBL" id="KAK5169672.1"/>
    </source>
</evidence>
<sequence length="291" mass="30758">METSPTNLFSVKGMVVCITGGGTGIGRMMTEAFAANGAAKVYVVGRRKEKLDETAKLSPNIVPLVGDVTSKESLCEVAEQIKQETGFVNLLCCNSGTMPPPIGVKSTEVSVQEYARKALEQKTEDWTTTFQTNSVAVVFNTFAFLELLDAGNKKGNCPGRKSQVIVTSSIAGYLRVPGNFGAYPASKAATTHIVKHLSGTLAPYSIRVNAIAPGLFPSELAAGLIAQGGKTDKDVTEEGAFDKSFIPAERLGRTDDIVGTMLYMASAAGSYLNGNIQVLDGGRISQLNGTY</sequence>
<dbReference type="InterPro" id="IPR036291">
    <property type="entry name" value="NAD(P)-bd_dom_sf"/>
</dbReference>